<feature type="domain" description="Peptidase M28" evidence="1">
    <location>
        <begin position="311"/>
        <end position="505"/>
    </location>
</feature>
<name>A0A2A4MP79_9GAMM</name>
<sequence>MACSSKDSGEAIVNNKIPNLIIALLTACFSFSLAAQPNSSAWFGLQLPAGIGDPHAASVDVSSANPIAAAIPRGEEGFTQLQGDTLFAYVGEIVQFSRQSRADGNRVWGRVTGFESARRTIDWTAQQFRDAGLVNIEVQDYASNGEMWWANDWQVTLLADDAFGPGSRNIVLESSLPTGDSFIEQDSIIATVIDTGHIDAAIPDIDINGKIAVQRLNPLTGAYSERTATRERAQQLMALGAVAVINVVEQLGNMHTRDFSRCNGPCFNIGTADGEFLLDAVKRAQQAGLEQELQLQLSLDASNLTGLSGQNVLGIVPGVNGLQGENIVVNAHVDGWYDAAGDNADGLAVLVAMARHFAQHPPQRTIIFVGSGGHHSSGLNGPSNLVRMNPQLLGSTILVLNLEHIAQLEIDSSDWSVGPKEQPMSFSITNAAPFLTTLTHAAMARYGFNLNPQFRTSAPGDLGGYRSLGLPMIQAIHSGPLYHASGDVLETISVPGLERAARFYTYFIDQIAMADKALIDP</sequence>
<dbReference type="AlphaFoldDB" id="A0A2A4MP79"/>
<dbReference type="PROSITE" id="PS51257">
    <property type="entry name" value="PROKAR_LIPOPROTEIN"/>
    <property type="match status" value="1"/>
</dbReference>
<dbReference type="Gene3D" id="3.50.30.30">
    <property type="match status" value="1"/>
</dbReference>
<dbReference type="Proteomes" id="UP000218172">
    <property type="component" value="Unassembled WGS sequence"/>
</dbReference>
<dbReference type="EMBL" id="NVQR01000054">
    <property type="protein sequence ID" value="PCH61861.1"/>
    <property type="molecule type" value="Genomic_DNA"/>
</dbReference>
<dbReference type="InterPro" id="IPR007484">
    <property type="entry name" value="Peptidase_M28"/>
</dbReference>
<dbReference type="Pfam" id="PF04389">
    <property type="entry name" value="Peptidase_M28"/>
    <property type="match status" value="1"/>
</dbReference>
<gene>
    <name evidence="2" type="ORF">COC19_03985</name>
</gene>
<dbReference type="Gene3D" id="3.40.630.10">
    <property type="entry name" value="Zn peptidases"/>
    <property type="match status" value="1"/>
</dbReference>
<comment type="caution">
    <text evidence="2">The sequence shown here is derived from an EMBL/GenBank/DDBJ whole genome shotgun (WGS) entry which is preliminary data.</text>
</comment>
<dbReference type="SUPFAM" id="SSF53187">
    <property type="entry name" value="Zn-dependent exopeptidases"/>
    <property type="match status" value="1"/>
</dbReference>
<evidence type="ECO:0000313" key="3">
    <source>
        <dbReference type="Proteomes" id="UP000218172"/>
    </source>
</evidence>
<protein>
    <recommendedName>
        <fullName evidence="1">Peptidase M28 domain-containing protein</fullName>
    </recommendedName>
</protein>
<proteinExistence type="predicted"/>
<reference evidence="3" key="1">
    <citation type="submission" date="2017-08" db="EMBL/GenBank/DDBJ databases">
        <title>A dynamic microbial community with high functional redundancy inhabits the cold, oxic subseafloor aquifer.</title>
        <authorList>
            <person name="Tully B.J."/>
            <person name="Wheat C.G."/>
            <person name="Glazer B.T."/>
            <person name="Huber J.A."/>
        </authorList>
    </citation>
    <scope>NUCLEOTIDE SEQUENCE [LARGE SCALE GENOMIC DNA]</scope>
</reference>
<evidence type="ECO:0000259" key="1">
    <source>
        <dbReference type="Pfam" id="PF04389"/>
    </source>
</evidence>
<evidence type="ECO:0000313" key="2">
    <source>
        <dbReference type="EMBL" id="PCH61861.1"/>
    </source>
</evidence>
<organism evidence="2 3">
    <name type="scientific">SAR86 cluster bacterium</name>
    <dbReference type="NCBI Taxonomy" id="2030880"/>
    <lineage>
        <taxon>Bacteria</taxon>
        <taxon>Pseudomonadati</taxon>
        <taxon>Pseudomonadota</taxon>
        <taxon>Gammaproteobacteria</taxon>
        <taxon>SAR86 cluster</taxon>
    </lineage>
</organism>
<accession>A0A2A4MP79</accession>